<dbReference type="GO" id="GO:0007508">
    <property type="term" value="P:larval heart development"/>
    <property type="evidence" value="ECO:0007669"/>
    <property type="project" value="TreeGrafter"/>
</dbReference>
<dbReference type="AlphaFoldDB" id="A0AAW3DGZ4"/>
<gene>
    <name evidence="1" type="ORF">N339_09984</name>
</gene>
<dbReference type="PANTHER" id="PTHR33395:SF22">
    <property type="entry name" value="REVERSE TRANSCRIPTASE DOMAIN-CONTAINING PROTEIN"/>
    <property type="match status" value="1"/>
</dbReference>
<dbReference type="Proteomes" id="UP000053149">
    <property type="component" value="Unassembled WGS sequence"/>
</dbReference>
<sequence>CTSRGDGLEDTDWESKAPPTVREDHVCNHLRNLDVRKSMGPGEMQLRVLMELSDIVAKPLSMIFEKSWQLSKVPADWKKANITPIFRKGRKEDPGNYWPVSLTSMPGKIMERVLLEAVLRHLEYREVI</sequence>
<protein>
    <recommendedName>
        <fullName evidence="3">RNA-directed DNA polymerase from mobile element jockey</fullName>
    </recommendedName>
</protein>
<feature type="non-terminal residue" evidence="1">
    <location>
        <position position="1"/>
    </location>
</feature>
<feature type="non-terminal residue" evidence="1">
    <location>
        <position position="128"/>
    </location>
</feature>
<accession>A0AAW3DGZ4</accession>
<evidence type="ECO:0000313" key="2">
    <source>
        <dbReference type="Proteomes" id="UP000053149"/>
    </source>
</evidence>
<dbReference type="GO" id="GO:0031012">
    <property type="term" value="C:extracellular matrix"/>
    <property type="evidence" value="ECO:0007669"/>
    <property type="project" value="TreeGrafter"/>
</dbReference>
<proteinExistence type="predicted"/>
<name>A0AAW3DGZ4_9AVES</name>
<comment type="caution">
    <text evidence="1">The sequence shown here is derived from an EMBL/GenBank/DDBJ whole genome shotgun (WGS) entry which is preliminary data.</text>
</comment>
<reference evidence="1 2" key="1">
    <citation type="journal article" date="2014" name="Science">
        <title>Comparative genomics reveals insights into avian genome evolution and adaptation.</title>
        <authorList>
            <consortium name="Avian Genome Consortium"/>
            <person name="Zhang G."/>
            <person name="Li C."/>
            <person name="Li Q."/>
            <person name="Li B."/>
            <person name="Larkin D.M."/>
            <person name="Lee C."/>
            <person name="Storz J.F."/>
            <person name="Antunes A."/>
            <person name="Greenwold M.J."/>
            <person name="Meredith R.W."/>
            <person name="Odeen A."/>
            <person name="Cui J."/>
            <person name="Zhou Q."/>
            <person name="Xu L."/>
            <person name="Pan H."/>
            <person name="Wang Z."/>
            <person name="Jin L."/>
            <person name="Zhang P."/>
            <person name="Hu H."/>
            <person name="Yang W."/>
            <person name="Hu J."/>
            <person name="Xiao J."/>
            <person name="Yang Z."/>
            <person name="Liu Y."/>
            <person name="Xie Q."/>
            <person name="Yu H."/>
            <person name="Lian J."/>
            <person name="Wen P."/>
            <person name="Zhang F."/>
            <person name="Li H."/>
            <person name="Zeng Y."/>
            <person name="Xiong Z."/>
            <person name="Liu S."/>
            <person name="Zhou L."/>
            <person name="Huang Z."/>
            <person name="An N."/>
            <person name="Wang J."/>
            <person name="Zheng Q."/>
            <person name="Xiong Y."/>
            <person name="Wang G."/>
            <person name="Wang B."/>
            <person name="Wang J."/>
            <person name="Fan Y."/>
            <person name="da Fonseca R.R."/>
            <person name="Alfaro-Nunez A."/>
            <person name="Schubert M."/>
            <person name="Orlando L."/>
            <person name="Mourier T."/>
            <person name="Howard J.T."/>
            <person name="Ganapathy G."/>
            <person name="Pfenning A."/>
            <person name="Whitney O."/>
            <person name="Rivas M.V."/>
            <person name="Hara E."/>
            <person name="Smith J."/>
            <person name="Farre M."/>
            <person name="Narayan J."/>
            <person name="Slavov G."/>
            <person name="Romanov M.N."/>
            <person name="Borges R."/>
            <person name="Machado J.P."/>
            <person name="Khan I."/>
            <person name="Springer M.S."/>
            <person name="Gatesy J."/>
            <person name="Hoffmann F.G."/>
            <person name="Opazo J.C."/>
            <person name="Hastad O."/>
            <person name="Sawyer R.H."/>
            <person name="Kim H."/>
            <person name="Kim K.W."/>
            <person name="Kim H.J."/>
            <person name="Cho S."/>
            <person name="Li N."/>
            <person name="Huang Y."/>
            <person name="Bruford M.W."/>
            <person name="Zhan X."/>
            <person name="Dixon A."/>
            <person name="Bertelsen M.F."/>
            <person name="Derryberry E."/>
            <person name="Warren W."/>
            <person name="Wilson R.K."/>
            <person name="Li S."/>
            <person name="Ray D.A."/>
            <person name="Green R.E."/>
            <person name="O'Brien S.J."/>
            <person name="Griffin D."/>
            <person name="Johnson W.E."/>
            <person name="Haussler D."/>
            <person name="Ryder O.A."/>
            <person name="Willerslev E."/>
            <person name="Graves G.R."/>
            <person name="Alstrom P."/>
            <person name="Fjeldsa J."/>
            <person name="Mindell D.P."/>
            <person name="Edwards S.V."/>
            <person name="Braun E.L."/>
            <person name="Rahbek C."/>
            <person name="Burt D.W."/>
            <person name="Houde P."/>
            <person name="Zhang Y."/>
            <person name="Yang H."/>
            <person name="Wang J."/>
            <person name="Jarvis E.D."/>
            <person name="Gilbert M.T."/>
            <person name="Wang J."/>
        </authorList>
    </citation>
    <scope>NUCLEOTIDE SEQUENCE [LARGE SCALE GENOMIC DNA]</scope>
    <source>
        <strain evidence="1">BGI_N339</strain>
    </source>
</reference>
<evidence type="ECO:0000313" key="1">
    <source>
        <dbReference type="EMBL" id="KFU97553.1"/>
    </source>
</evidence>
<dbReference type="PANTHER" id="PTHR33395">
    <property type="entry name" value="TRANSCRIPTASE, PUTATIVE-RELATED-RELATED"/>
    <property type="match status" value="1"/>
</dbReference>
<organism evidence="1 2">
    <name type="scientific">Pterocles gutturalis</name>
    <name type="common">yellow-throated sandgrouse</name>
    <dbReference type="NCBI Taxonomy" id="240206"/>
    <lineage>
        <taxon>Eukaryota</taxon>
        <taxon>Metazoa</taxon>
        <taxon>Chordata</taxon>
        <taxon>Craniata</taxon>
        <taxon>Vertebrata</taxon>
        <taxon>Euteleostomi</taxon>
        <taxon>Archelosauria</taxon>
        <taxon>Archosauria</taxon>
        <taxon>Dinosauria</taxon>
        <taxon>Saurischia</taxon>
        <taxon>Theropoda</taxon>
        <taxon>Coelurosauria</taxon>
        <taxon>Aves</taxon>
        <taxon>Neognathae</taxon>
        <taxon>Neoaves</taxon>
        <taxon>Columbimorphae</taxon>
        <taxon>Pterocliformes</taxon>
        <taxon>Pteroclidae</taxon>
        <taxon>Pterocles</taxon>
    </lineage>
</organism>
<dbReference type="EMBL" id="JMFR01020158">
    <property type="protein sequence ID" value="KFU97553.1"/>
    <property type="molecule type" value="Genomic_DNA"/>
</dbReference>
<evidence type="ECO:0008006" key="3">
    <source>
        <dbReference type="Google" id="ProtNLM"/>
    </source>
</evidence>
<keyword evidence="2" id="KW-1185">Reference proteome</keyword>
<dbReference type="GO" id="GO:0061343">
    <property type="term" value="P:cell adhesion involved in heart morphogenesis"/>
    <property type="evidence" value="ECO:0007669"/>
    <property type="project" value="TreeGrafter"/>
</dbReference>